<feature type="transmembrane region" description="Helical" evidence="1">
    <location>
        <begin position="48"/>
        <end position="67"/>
    </location>
</feature>
<dbReference type="RefSeq" id="WP_085121301.1">
    <property type="nucleotide sequence ID" value="NZ_FWZX01000002.1"/>
</dbReference>
<evidence type="ECO:0000256" key="1">
    <source>
        <dbReference type="SAM" id="Phobius"/>
    </source>
</evidence>
<sequence>MTGLLPLLPPPEGLAEWLGLARVALALAASLAGHVASQRLTRGHVLPYKVSLLAGLAALALVEVLTFSPAGLWLLLGDLLLFCCGWFVFLNFVQAGQSSLRVRILLELQAAGAAGLPHDDLLARYSDRHLTHLRLERMVAGGAVLRRDGRLWLASPSLARLLGLMRALKRLYLGRLSEFDPGRPR</sequence>
<keyword evidence="1" id="KW-1133">Transmembrane helix</keyword>
<proteinExistence type="predicted"/>
<name>A0A1Y6BDZ1_9PROT</name>
<accession>A0A1Y6BDZ1</accession>
<reference evidence="2 3" key="1">
    <citation type="submission" date="2017-04" db="EMBL/GenBank/DDBJ databases">
        <authorList>
            <person name="Afonso C.L."/>
            <person name="Miller P.J."/>
            <person name="Scott M.A."/>
            <person name="Spackman E."/>
            <person name="Goraichik I."/>
            <person name="Dimitrov K.M."/>
            <person name="Suarez D.L."/>
            <person name="Swayne D.E."/>
        </authorList>
    </citation>
    <scope>NUCLEOTIDE SEQUENCE [LARGE SCALE GENOMIC DNA]</scope>
    <source>
        <strain evidence="2 3">USBA 355</strain>
    </source>
</reference>
<feature type="transmembrane region" description="Helical" evidence="1">
    <location>
        <begin position="73"/>
        <end position="93"/>
    </location>
</feature>
<dbReference type="EMBL" id="FWZX01000002">
    <property type="protein sequence ID" value="SME98993.1"/>
    <property type="molecule type" value="Genomic_DNA"/>
</dbReference>
<feature type="transmembrane region" description="Helical" evidence="1">
    <location>
        <begin position="17"/>
        <end position="36"/>
    </location>
</feature>
<protein>
    <submittedName>
        <fullName evidence="2">Uncharacterized protein</fullName>
    </submittedName>
</protein>
<organism evidence="2 3">
    <name type="scientific">Tistlia consotensis USBA 355</name>
    <dbReference type="NCBI Taxonomy" id="560819"/>
    <lineage>
        <taxon>Bacteria</taxon>
        <taxon>Pseudomonadati</taxon>
        <taxon>Pseudomonadota</taxon>
        <taxon>Alphaproteobacteria</taxon>
        <taxon>Rhodospirillales</taxon>
        <taxon>Rhodovibrionaceae</taxon>
        <taxon>Tistlia</taxon>
    </lineage>
</organism>
<dbReference type="AlphaFoldDB" id="A0A1Y6BDZ1"/>
<keyword evidence="1" id="KW-0472">Membrane</keyword>
<dbReference type="Proteomes" id="UP000192917">
    <property type="component" value="Unassembled WGS sequence"/>
</dbReference>
<keyword evidence="3" id="KW-1185">Reference proteome</keyword>
<evidence type="ECO:0000313" key="3">
    <source>
        <dbReference type="Proteomes" id="UP000192917"/>
    </source>
</evidence>
<gene>
    <name evidence="2" type="ORF">SAMN05428998_102232</name>
</gene>
<dbReference type="STRING" id="560819.SAMN05428998_102232"/>
<evidence type="ECO:0000313" key="2">
    <source>
        <dbReference type="EMBL" id="SME98993.1"/>
    </source>
</evidence>
<keyword evidence="1" id="KW-0812">Transmembrane</keyword>